<protein>
    <recommendedName>
        <fullName evidence="4">DUF962 domain-containing protein</fullName>
    </recommendedName>
</protein>
<evidence type="ECO:0000313" key="2">
    <source>
        <dbReference type="EMBL" id="SIO07372.1"/>
    </source>
</evidence>
<reference evidence="3" key="1">
    <citation type="submission" date="2016-11" db="EMBL/GenBank/DDBJ databases">
        <authorList>
            <person name="Varghese N."/>
            <person name="Submissions S."/>
        </authorList>
    </citation>
    <scope>NUCLEOTIDE SEQUENCE [LARGE SCALE GENOMIC DNA]</scope>
    <source>
        <strain evidence="3">DSM 27623</strain>
    </source>
</reference>
<keyword evidence="1" id="KW-0472">Membrane</keyword>
<evidence type="ECO:0000313" key="3">
    <source>
        <dbReference type="Proteomes" id="UP000185207"/>
    </source>
</evidence>
<dbReference type="InterPro" id="IPR009305">
    <property type="entry name" value="Mpo1-like"/>
</dbReference>
<dbReference type="OrthoDB" id="7356072at2"/>
<dbReference type="PANTHER" id="PTHR34205:SF2">
    <property type="entry name" value="DUF962 DOMAIN-CONTAINING PROTEIN"/>
    <property type="match status" value="1"/>
</dbReference>
<feature type="transmembrane region" description="Helical" evidence="1">
    <location>
        <begin position="52"/>
        <end position="71"/>
    </location>
</feature>
<dbReference type="EMBL" id="FSRK01000001">
    <property type="protein sequence ID" value="SIO07372.1"/>
    <property type="molecule type" value="Genomic_DNA"/>
</dbReference>
<gene>
    <name evidence="2" type="ORF">SAMN05444409_1873</name>
</gene>
<feature type="transmembrane region" description="Helical" evidence="1">
    <location>
        <begin position="28"/>
        <end position="46"/>
    </location>
</feature>
<keyword evidence="1" id="KW-0812">Transmembrane</keyword>
<proteinExistence type="predicted"/>
<dbReference type="STRING" id="1416779.SAMN05444409_1873"/>
<sequence length="107" mass="12984">MHFQNRIKTYKEFYQFYLTKHIKPLTKAFHFLGILLVFAVIFYVIQSGEERFLWYCPIFGFGFAWFSQTIFEKNLPSIIRYLIWSLASDSRLFFEILTGNKYLKTKK</sequence>
<organism evidence="2 3">
    <name type="scientific">Epilithonimonas zeae</name>
    <dbReference type="NCBI Taxonomy" id="1416779"/>
    <lineage>
        <taxon>Bacteria</taxon>
        <taxon>Pseudomonadati</taxon>
        <taxon>Bacteroidota</taxon>
        <taxon>Flavobacteriia</taxon>
        <taxon>Flavobacteriales</taxon>
        <taxon>Weeksellaceae</taxon>
        <taxon>Chryseobacterium group</taxon>
        <taxon>Epilithonimonas</taxon>
    </lineage>
</organism>
<dbReference type="PANTHER" id="PTHR34205">
    <property type="entry name" value="TRANSMEMBRANE PROTEIN"/>
    <property type="match status" value="1"/>
</dbReference>
<keyword evidence="1" id="KW-1133">Transmembrane helix</keyword>
<dbReference type="Proteomes" id="UP000185207">
    <property type="component" value="Unassembled WGS sequence"/>
</dbReference>
<accession>A0A1N6GJ01</accession>
<dbReference type="RefSeq" id="WP_074234942.1">
    <property type="nucleotide sequence ID" value="NZ_FSRK01000001.1"/>
</dbReference>
<evidence type="ECO:0008006" key="4">
    <source>
        <dbReference type="Google" id="ProtNLM"/>
    </source>
</evidence>
<keyword evidence="3" id="KW-1185">Reference proteome</keyword>
<dbReference type="AlphaFoldDB" id="A0A1N6GJ01"/>
<name>A0A1N6GJ01_9FLAO</name>
<dbReference type="Pfam" id="PF06127">
    <property type="entry name" value="Mpo1-like"/>
    <property type="match status" value="1"/>
</dbReference>
<evidence type="ECO:0000256" key="1">
    <source>
        <dbReference type="SAM" id="Phobius"/>
    </source>
</evidence>